<keyword evidence="3" id="KW-1185">Reference proteome</keyword>
<feature type="compositionally biased region" description="Basic and acidic residues" evidence="1">
    <location>
        <begin position="224"/>
        <end position="239"/>
    </location>
</feature>
<evidence type="ECO:0000313" key="2">
    <source>
        <dbReference type="EMBL" id="AFD05361.1"/>
    </source>
</evidence>
<name>H8KNV0_SOLCM</name>
<gene>
    <name evidence="2" type="ordered locus">Solca_0215</name>
</gene>
<dbReference type="Proteomes" id="UP000007590">
    <property type="component" value="Chromosome"/>
</dbReference>
<protein>
    <recommendedName>
        <fullName evidence="4">DUF3945 domain-containing protein</fullName>
    </recommendedName>
</protein>
<dbReference type="STRING" id="929556.Solca_0215"/>
<reference evidence="2" key="1">
    <citation type="submission" date="2012-02" db="EMBL/GenBank/DDBJ databases">
        <title>The complete genome of Solitalea canadensis DSM 3403.</title>
        <authorList>
            <consortium name="US DOE Joint Genome Institute (JGI-PGF)"/>
            <person name="Lucas S."/>
            <person name="Copeland A."/>
            <person name="Lapidus A."/>
            <person name="Glavina del Rio T."/>
            <person name="Dalin E."/>
            <person name="Tice H."/>
            <person name="Bruce D."/>
            <person name="Goodwin L."/>
            <person name="Pitluck S."/>
            <person name="Peters L."/>
            <person name="Ovchinnikova G."/>
            <person name="Lu M."/>
            <person name="Kyrpides N."/>
            <person name="Mavromatis K."/>
            <person name="Ivanova N."/>
            <person name="Brettin T."/>
            <person name="Detter J.C."/>
            <person name="Han C."/>
            <person name="Larimer F."/>
            <person name="Land M."/>
            <person name="Hauser L."/>
            <person name="Markowitz V."/>
            <person name="Cheng J.-F."/>
            <person name="Hugenholtz P."/>
            <person name="Woyke T."/>
            <person name="Wu D."/>
            <person name="Spring S."/>
            <person name="Schroeder M."/>
            <person name="Kopitz M."/>
            <person name="Brambilla E."/>
            <person name="Klenk H.-P."/>
            <person name="Eisen J.A."/>
        </authorList>
    </citation>
    <scope>NUCLEOTIDE SEQUENCE</scope>
    <source>
        <strain evidence="2">DSM 3403</strain>
    </source>
</reference>
<dbReference type="EMBL" id="CP003349">
    <property type="protein sequence ID" value="AFD05361.1"/>
    <property type="molecule type" value="Genomic_DNA"/>
</dbReference>
<dbReference type="RefSeq" id="WP_014678589.1">
    <property type="nucleotide sequence ID" value="NC_017770.1"/>
</dbReference>
<proteinExistence type="predicted"/>
<evidence type="ECO:0000256" key="1">
    <source>
        <dbReference type="SAM" id="MobiDB-lite"/>
    </source>
</evidence>
<dbReference type="AlphaFoldDB" id="H8KNV0"/>
<dbReference type="KEGG" id="scn:Solca_0215"/>
<evidence type="ECO:0008006" key="4">
    <source>
        <dbReference type="Google" id="ProtNLM"/>
    </source>
</evidence>
<dbReference type="OrthoDB" id="6372253at2"/>
<feature type="region of interest" description="Disordered" evidence="1">
    <location>
        <begin position="224"/>
        <end position="270"/>
    </location>
</feature>
<dbReference type="eggNOG" id="ENOG502Z8XB">
    <property type="taxonomic scope" value="Bacteria"/>
</dbReference>
<accession>H8KNV0</accession>
<sequence>MNQKNFEYLSNQLKFSGFGEGLESELKLHLEKQQPQFELKHQMEYGKDEIKALLHFRKSDQSDLYFFNKYDLELKQAGANDSLKQIFYMANDHTITLKEAYNLMSGRSVNKDLYNKEGMLYNAWLQLDFKQTEENGNFKIRQFHQNYGFDLSRELDKHLIKELNSEQERSRLIESLNRGNRQVVTFVYESGEQKRYVEASPQFKAINIYDNNLRRVGIREIAGEKESPGDANSLRKEANKTQQKLSEGDDEPEATKESNKKIKRKRQSIH</sequence>
<organism evidence="2 3">
    <name type="scientific">Solitalea canadensis (strain ATCC 29591 / DSM 3403 / JCM 21819 / LMG 8368 / NBRC 15130 / NCIMB 12057 / USAM 9D)</name>
    <name type="common">Flexibacter canadensis</name>
    <dbReference type="NCBI Taxonomy" id="929556"/>
    <lineage>
        <taxon>Bacteria</taxon>
        <taxon>Pseudomonadati</taxon>
        <taxon>Bacteroidota</taxon>
        <taxon>Sphingobacteriia</taxon>
        <taxon>Sphingobacteriales</taxon>
        <taxon>Sphingobacteriaceae</taxon>
        <taxon>Solitalea</taxon>
    </lineage>
</organism>
<dbReference type="HOGENOM" id="CLU_056353_1_0_10"/>
<evidence type="ECO:0000313" key="3">
    <source>
        <dbReference type="Proteomes" id="UP000007590"/>
    </source>
</evidence>
<feature type="compositionally biased region" description="Basic residues" evidence="1">
    <location>
        <begin position="261"/>
        <end position="270"/>
    </location>
</feature>